<dbReference type="PANTHER" id="PTHR30346">
    <property type="entry name" value="TRANSCRIPTIONAL DUAL REGULATOR HCAR-RELATED"/>
    <property type="match status" value="1"/>
</dbReference>
<dbReference type="Gene3D" id="3.40.190.10">
    <property type="entry name" value="Periplasmic binding protein-like II"/>
    <property type="match status" value="2"/>
</dbReference>
<keyword evidence="2" id="KW-0805">Transcription regulation</keyword>
<keyword evidence="4" id="KW-0804">Transcription</keyword>
<name>A0ABP5SHR6_9ACTN</name>
<evidence type="ECO:0000256" key="4">
    <source>
        <dbReference type="ARBA" id="ARBA00023163"/>
    </source>
</evidence>
<dbReference type="Pfam" id="PF03466">
    <property type="entry name" value="LysR_substrate"/>
    <property type="match status" value="1"/>
</dbReference>
<accession>A0ABP5SHR6</accession>
<dbReference type="InterPro" id="IPR005119">
    <property type="entry name" value="LysR_subst-bd"/>
</dbReference>
<reference evidence="7" key="1">
    <citation type="journal article" date="2019" name="Int. J. Syst. Evol. Microbiol.">
        <title>The Global Catalogue of Microorganisms (GCM) 10K type strain sequencing project: providing services to taxonomists for standard genome sequencing and annotation.</title>
        <authorList>
            <consortium name="The Broad Institute Genomics Platform"/>
            <consortium name="The Broad Institute Genome Sequencing Center for Infectious Disease"/>
            <person name="Wu L."/>
            <person name="Ma J."/>
        </authorList>
    </citation>
    <scope>NUCLEOTIDE SEQUENCE [LARGE SCALE GENOMIC DNA]</scope>
    <source>
        <strain evidence="7">JCM 3272</strain>
    </source>
</reference>
<protein>
    <submittedName>
        <fullName evidence="6">LysR family transcriptional regulator StgR</fullName>
    </submittedName>
</protein>
<dbReference type="InterPro" id="IPR036388">
    <property type="entry name" value="WH-like_DNA-bd_sf"/>
</dbReference>
<dbReference type="Proteomes" id="UP001501444">
    <property type="component" value="Unassembled WGS sequence"/>
</dbReference>
<evidence type="ECO:0000256" key="2">
    <source>
        <dbReference type="ARBA" id="ARBA00023015"/>
    </source>
</evidence>
<evidence type="ECO:0000313" key="6">
    <source>
        <dbReference type="EMBL" id="GAA2331514.1"/>
    </source>
</evidence>
<sequence>MTRSANMAFYTPHMDLDLRLVRYFVAVAEELHFGRAAARLYIAQPSLSAQIRHLEELLGTQLLVRTTRRVELTPAGALFLAPARQLLAAASEALRAATAPAPVRVATIVDGLDTLPKILREMRRLHPQLDVAQGIAGMPRQLAEVEADRLDVALGRRTRLPVGLAGELVRFDPVRVVMRADSSLAARDPLPVAALGSARWVFGSTEHTPDWVDFVVGFLKEAGVDPGPVRCSQVPLSAILEQVSELDGVSAWPVSCPDPGFGLVVRRLVEPTPVFEWELVWRRDAASRPAVTAMRAAARAAADRCGWLDPGLAVTRAAA</sequence>
<comment type="similarity">
    <text evidence="1">Belongs to the LysR transcriptional regulatory family.</text>
</comment>
<dbReference type="PROSITE" id="PS50931">
    <property type="entry name" value="HTH_LYSR"/>
    <property type="match status" value="1"/>
</dbReference>
<dbReference type="PANTHER" id="PTHR30346:SF0">
    <property type="entry name" value="HCA OPERON TRANSCRIPTIONAL ACTIVATOR HCAR"/>
    <property type="match status" value="1"/>
</dbReference>
<gene>
    <name evidence="6" type="primary">stgR</name>
    <name evidence="6" type="ORF">GCM10010170_010040</name>
</gene>
<evidence type="ECO:0000256" key="1">
    <source>
        <dbReference type="ARBA" id="ARBA00009437"/>
    </source>
</evidence>
<keyword evidence="7" id="KW-1185">Reference proteome</keyword>
<evidence type="ECO:0000313" key="7">
    <source>
        <dbReference type="Proteomes" id="UP001501444"/>
    </source>
</evidence>
<dbReference type="InterPro" id="IPR000847">
    <property type="entry name" value="LysR_HTH_N"/>
</dbReference>
<dbReference type="PRINTS" id="PR00039">
    <property type="entry name" value="HTHLYSR"/>
</dbReference>
<dbReference type="Gene3D" id="1.10.10.10">
    <property type="entry name" value="Winged helix-like DNA-binding domain superfamily/Winged helix DNA-binding domain"/>
    <property type="match status" value="1"/>
</dbReference>
<keyword evidence="3" id="KW-0238">DNA-binding</keyword>
<dbReference type="InterPro" id="IPR036390">
    <property type="entry name" value="WH_DNA-bd_sf"/>
</dbReference>
<evidence type="ECO:0000256" key="3">
    <source>
        <dbReference type="ARBA" id="ARBA00023125"/>
    </source>
</evidence>
<feature type="domain" description="HTH lysR-type" evidence="5">
    <location>
        <begin position="16"/>
        <end position="73"/>
    </location>
</feature>
<dbReference type="SUPFAM" id="SSF46785">
    <property type="entry name" value="Winged helix' DNA-binding domain"/>
    <property type="match status" value="1"/>
</dbReference>
<organism evidence="6 7">
    <name type="scientific">Dactylosporangium salmoneum</name>
    <dbReference type="NCBI Taxonomy" id="53361"/>
    <lineage>
        <taxon>Bacteria</taxon>
        <taxon>Bacillati</taxon>
        <taxon>Actinomycetota</taxon>
        <taxon>Actinomycetes</taxon>
        <taxon>Micromonosporales</taxon>
        <taxon>Micromonosporaceae</taxon>
        <taxon>Dactylosporangium</taxon>
    </lineage>
</organism>
<comment type="caution">
    <text evidence="6">The sequence shown here is derived from an EMBL/GenBank/DDBJ whole genome shotgun (WGS) entry which is preliminary data.</text>
</comment>
<proteinExistence type="inferred from homology"/>
<dbReference type="EMBL" id="BAAARV010000006">
    <property type="protein sequence ID" value="GAA2331514.1"/>
    <property type="molecule type" value="Genomic_DNA"/>
</dbReference>
<dbReference type="SUPFAM" id="SSF53850">
    <property type="entry name" value="Periplasmic binding protein-like II"/>
    <property type="match status" value="1"/>
</dbReference>
<evidence type="ECO:0000259" key="5">
    <source>
        <dbReference type="PROSITE" id="PS50931"/>
    </source>
</evidence>
<dbReference type="Pfam" id="PF00126">
    <property type="entry name" value="HTH_1"/>
    <property type="match status" value="1"/>
</dbReference>